<dbReference type="SUPFAM" id="SSF56112">
    <property type="entry name" value="Protein kinase-like (PK-like)"/>
    <property type="match status" value="1"/>
</dbReference>
<dbReference type="GO" id="GO:0016301">
    <property type="term" value="F:kinase activity"/>
    <property type="evidence" value="ECO:0007669"/>
    <property type="project" value="UniProtKB-KW"/>
</dbReference>
<organism evidence="2 3">
    <name type="scientific">Pseudanabaena mucicola FACHB-723</name>
    <dbReference type="NCBI Taxonomy" id="2692860"/>
    <lineage>
        <taxon>Bacteria</taxon>
        <taxon>Bacillati</taxon>
        <taxon>Cyanobacteriota</taxon>
        <taxon>Cyanophyceae</taxon>
        <taxon>Pseudanabaenales</taxon>
        <taxon>Pseudanabaenaceae</taxon>
        <taxon>Pseudanabaena</taxon>
    </lineage>
</organism>
<dbReference type="PANTHER" id="PTHR12149">
    <property type="entry name" value="FRUCTOSAMINE 3 KINASE-RELATED PROTEIN"/>
    <property type="match status" value="1"/>
</dbReference>
<dbReference type="Gene3D" id="3.90.1200.10">
    <property type="match status" value="1"/>
</dbReference>
<comment type="similarity">
    <text evidence="1">Belongs to the fructosamine kinase family.</text>
</comment>
<dbReference type="Proteomes" id="UP000642094">
    <property type="component" value="Unassembled WGS sequence"/>
</dbReference>
<keyword evidence="1 2" id="KW-0418">Kinase</keyword>
<keyword evidence="3" id="KW-1185">Reference proteome</keyword>
<comment type="caution">
    <text evidence="2">The sequence shown here is derived from an EMBL/GenBank/DDBJ whole genome shotgun (WGS) entry which is preliminary data.</text>
</comment>
<proteinExistence type="inferred from homology"/>
<dbReference type="RefSeq" id="WP_190404077.1">
    <property type="nucleotide sequence ID" value="NZ_JACJQB010000032.1"/>
</dbReference>
<gene>
    <name evidence="2" type="ORF">H6F41_13980</name>
</gene>
<name>A0ABR8A084_9CYAN</name>
<evidence type="ECO:0000313" key="3">
    <source>
        <dbReference type="Proteomes" id="UP000642094"/>
    </source>
</evidence>
<dbReference type="Gene3D" id="3.30.200.20">
    <property type="entry name" value="Phosphorylase Kinase, domain 1"/>
    <property type="match status" value="1"/>
</dbReference>
<dbReference type="InterPro" id="IPR016477">
    <property type="entry name" value="Fructo-/Ketosamine-3-kinase"/>
</dbReference>
<accession>A0ABR8A084</accession>
<dbReference type="EMBL" id="JACJQB010000032">
    <property type="protein sequence ID" value="MBD2189249.1"/>
    <property type="molecule type" value="Genomic_DNA"/>
</dbReference>
<protein>
    <submittedName>
        <fullName evidence="2">Fructosamine kinase family protein</fullName>
    </submittedName>
</protein>
<keyword evidence="1" id="KW-0808">Transferase</keyword>
<sequence>MWEEIVIAISQATGQKFNCDRTQAQSGGCINQAMRVSDHDRHFFVKTNRADCLDMFTTEALALQQMYDTQTIRVPLPICWGTAGNAAYLVMENFDFGGKQNWEAMGRNLAAMHRINCDRGFGWEQNNVIGSTPQINHWTKDWVSFWIEYRLSFQIQLAKRKGWQPTIAEEKIYNAVPKLFEGYRPQPSMVHGDLWGGNAAFVDGEPVIFDPALYFGDREVDLAMTELFGGFPNQFYSAYQSTYPLDAGYEKRKILYNLYHILNHFNLFGGGYSSQANRMIHNLTANKV</sequence>
<dbReference type="PIRSF" id="PIRSF006221">
    <property type="entry name" value="Ketosamine-3-kinase"/>
    <property type="match status" value="1"/>
</dbReference>
<evidence type="ECO:0000313" key="2">
    <source>
        <dbReference type="EMBL" id="MBD2189249.1"/>
    </source>
</evidence>
<reference evidence="2 3" key="1">
    <citation type="journal article" date="2020" name="ISME J.">
        <title>Comparative genomics reveals insights into cyanobacterial evolution and habitat adaptation.</title>
        <authorList>
            <person name="Chen M.Y."/>
            <person name="Teng W.K."/>
            <person name="Zhao L."/>
            <person name="Hu C.X."/>
            <person name="Zhou Y.K."/>
            <person name="Han B.P."/>
            <person name="Song L.R."/>
            <person name="Shu W.S."/>
        </authorList>
    </citation>
    <scope>NUCLEOTIDE SEQUENCE [LARGE SCALE GENOMIC DNA]</scope>
    <source>
        <strain evidence="2 3">FACHB-723</strain>
    </source>
</reference>
<dbReference type="InterPro" id="IPR011009">
    <property type="entry name" value="Kinase-like_dom_sf"/>
</dbReference>
<dbReference type="Pfam" id="PF03881">
    <property type="entry name" value="Fructosamin_kin"/>
    <property type="match status" value="1"/>
</dbReference>
<dbReference type="PANTHER" id="PTHR12149:SF8">
    <property type="entry name" value="PROTEIN-RIBULOSAMINE 3-KINASE"/>
    <property type="match status" value="1"/>
</dbReference>
<evidence type="ECO:0000256" key="1">
    <source>
        <dbReference type="PIRNR" id="PIRNR006221"/>
    </source>
</evidence>